<evidence type="ECO:0000256" key="1">
    <source>
        <dbReference type="SAM" id="MobiDB-lite"/>
    </source>
</evidence>
<gene>
    <name evidence="2" type="ORF">J42TS3_19700</name>
</gene>
<accession>A0ABQ4MAE0</accession>
<sequence length="108" mass="12161">MEVGDEYTAEPKGNMLLLKKGKADKGEIILCEPMKEWNAKLEQDVDCYEKVIRSIDDDESDEVVIILSKEMLLKAGIEIGGQPDDYNQTKRAGDQKRAGWRGEVMEGI</sequence>
<organism evidence="2 3">
    <name type="scientific">Paenibacillus vini</name>
    <dbReference type="NCBI Taxonomy" id="1476024"/>
    <lineage>
        <taxon>Bacteria</taxon>
        <taxon>Bacillati</taxon>
        <taxon>Bacillota</taxon>
        <taxon>Bacilli</taxon>
        <taxon>Bacillales</taxon>
        <taxon>Paenibacillaceae</taxon>
        <taxon>Paenibacillus</taxon>
    </lineage>
</organism>
<proteinExistence type="predicted"/>
<dbReference type="Proteomes" id="UP000679992">
    <property type="component" value="Unassembled WGS sequence"/>
</dbReference>
<feature type="compositionally biased region" description="Basic and acidic residues" evidence="1">
    <location>
        <begin position="87"/>
        <end position="97"/>
    </location>
</feature>
<comment type="caution">
    <text evidence="2">The sequence shown here is derived from an EMBL/GenBank/DDBJ whole genome shotgun (WGS) entry which is preliminary data.</text>
</comment>
<reference evidence="2 3" key="1">
    <citation type="submission" date="2021-03" db="EMBL/GenBank/DDBJ databases">
        <title>Antimicrobial resistance genes in bacteria isolated from Japanese honey, and their potential for conferring macrolide and lincosamide resistance in the American foulbrood pathogen Paenibacillus larvae.</title>
        <authorList>
            <person name="Okamoto M."/>
            <person name="Kumagai M."/>
            <person name="Kanamori H."/>
            <person name="Takamatsu D."/>
        </authorList>
    </citation>
    <scope>NUCLEOTIDE SEQUENCE [LARGE SCALE GENOMIC DNA]</scope>
    <source>
        <strain evidence="2 3">J42TS3</strain>
    </source>
</reference>
<evidence type="ECO:0000313" key="3">
    <source>
        <dbReference type="Proteomes" id="UP000679992"/>
    </source>
</evidence>
<dbReference type="EMBL" id="BOSL01000005">
    <property type="protein sequence ID" value="GIP52935.1"/>
    <property type="molecule type" value="Genomic_DNA"/>
</dbReference>
<feature type="region of interest" description="Disordered" evidence="1">
    <location>
        <begin position="83"/>
        <end position="108"/>
    </location>
</feature>
<evidence type="ECO:0000313" key="2">
    <source>
        <dbReference type="EMBL" id="GIP52935.1"/>
    </source>
</evidence>
<keyword evidence="3" id="KW-1185">Reference proteome</keyword>
<protein>
    <submittedName>
        <fullName evidence="2">Uncharacterized protein</fullName>
    </submittedName>
</protein>
<name>A0ABQ4MAE0_9BACL</name>